<reference evidence="1" key="1">
    <citation type="submission" date="2022-04" db="EMBL/GenBank/DDBJ databases">
        <title>Genome of the entomopathogenic fungus Entomophthora muscae.</title>
        <authorList>
            <person name="Elya C."/>
            <person name="Lovett B.R."/>
            <person name="Lee E."/>
            <person name="Macias A.M."/>
            <person name="Hajek A.E."/>
            <person name="De Bivort B.L."/>
            <person name="Kasson M.T."/>
            <person name="De Fine Licht H.H."/>
            <person name="Stajich J.E."/>
        </authorList>
    </citation>
    <scope>NUCLEOTIDE SEQUENCE</scope>
    <source>
        <strain evidence="1">Berkeley</strain>
    </source>
</reference>
<proteinExistence type="predicted"/>
<sequence length="663" mass="75218">MGYLDHITLPDSPAARLIYVIIITANAIVSYRLPSSLQGLLFTCVIYSFLLTGKVICKTLALLLSLFRLSQVFPIPNQLPFWSMLVTYCLSFLICWIMYKLSVSPDNTQLLTLFNVKLLDPPILYLKILDQTAAYFSWEHSSPERHLLSYEIEINNVIIGHCEPNERSIGIPSLRPNTIYRIRIWANSRTRGRAPSSYLMFKTLEETPETSDSLSPRKESSVEEQIKRLESDRDFLHTSRENIRQEFDQLQSDDQPAASLFRQLVEVKTELVAMDKLLLANQAEVEALREEKSKLVSERNSLEHQTDDMTTMLNRTEASLKARLKEIESEERGQACHPAELAVLEKRFKGDKARLEHELKAIVQNNNVLESTLSVHTASFKKLQEELKEEETKYQRLLDALSAAKEEEARLGGGSYDLLKKYCELVSVLGQRLSDKKELSEQLGELSAKKLTLLHSLAQLNHTRPPLTEIERNPLVASIPWMRPAEPTPFVPRFESLLSRPHSTESFSTDFPWPRVQPTWTPPQLASSSWTAGEEVDTTAEEDQSSVPSWLLPSRSSFESSSAEELSVDSLYTPSFTSAPWSEAPRLVPSFSAWPNSQPLSRRSTFRTFSSFPSPFSDGTESAPRVTTAPMRAEDESDKHFQEVFGSMPRMAPPSQHHPFPNS</sequence>
<dbReference type="EMBL" id="QTSX02005010">
    <property type="protein sequence ID" value="KAJ9062381.1"/>
    <property type="molecule type" value="Genomic_DNA"/>
</dbReference>
<gene>
    <name evidence="1" type="ORF">DSO57_1011518</name>
</gene>
<protein>
    <submittedName>
        <fullName evidence="1">Uncharacterized protein</fullName>
    </submittedName>
</protein>
<accession>A0ACC2SJG1</accession>
<comment type="caution">
    <text evidence="1">The sequence shown here is derived from an EMBL/GenBank/DDBJ whole genome shotgun (WGS) entry which is preliminary data.</text>
</comment>
<evidence type="ECO:0000313" key="1">
    <source>
        <dbReference type="EMBL" id="KAJ9062381.1"/>
    </source>
</evidence>
<keyword evidence="2" id="KW-1185">Reference proteome</keyword>
<dbReference type="Proteomes" id="UP001165960">
    <property type="component" value="Unassembled WGS sequence"/>
</dbReference>
<organism evidence="1 2">
    <name type="scientific">Entomophthora muscae</name>
    <dbReference type="NCBI Taxonomy" id="34485"/>
    <lineage>
        <taxon>Eukaryota</taxon>
        <taxon>Fungi</taxon>
        <taxon>Fungi incertae sedis</taxon>
        <taxon>Zoopagomycota</taxon>
        <taxon>Entomophthoromycotina</taxon>
        <taxon>Entomophthoromycetes</taxon>
        <taxon>Entomophthorales</taxon>
        <taxon>Entomophthoraceae</taxon>
        <taxon>Entomophthora</taxon>
    </lineage>
</organism>
<evidence type="ECO:0000313" key="2">
    <source>
        <dbReference type="Proteomes" id="UP001165960"/>
    </source>
</evidence>
<name>A0ACC2SJG1_9FUNG</name>